<reference evidence="2" key="1">
    <citation type="submission" date="2015-09" db="EMBL/GenBank/DDBJ databases">
        <authorList>
            <consortium name="Pathogen Informatics"/>
        </authorList>
    </citation>
    <scope>NUCLEOTIDE SEQUENCE [LARGE SCALE GENOMIC DNA]</scope>
    <source>
        <strain evidence="2">Lake Konstanz</strain>
    </source>
</reference>
<organism evidence="1 2">
    <name type="scientific">Bodo saltans</name>
    <name type="common">Flagellated protozoan</name>
    <dbReference type="NCBI Taxonomy" id="75058"/>
    <lineage>
        <taxon>Eukaryota</taxon>
        <taxon>Discoba</taxon>
        <taxon>Euglenozoa</taxon>
        <taxon>Kinetoplastea</taxon>
        <taxon>Metakinetoplastina</taxon>
        <taxon>Eubodonida</taxon>
        <taxon>Bodonidae</taxon>
        <taxon>Bodo</taxon>
    </lineage>
</organism>
<dbReference type="EMBL" id="CYKH01000402">
    <property type="protein sequence ID" value="CUF77463.1"/>
    <property type="molecule type" value="Genomic_DNA"/>
</dbReference>
<gene>
    <name evidence="1" type="ORF">BSAL_65650</name>
</gene>
<dbReference type="AlphaFoldDB" id="A0A0S4IP12"/>
<keyword evidence="2" id="KW-1185">Reference proteome</keyword>
<evidence type="ECO:0000313" key="2">
    <source>
        <dbReference type="Proteomes" id="UP000051952"/>
    </source>
</evidence>
<name>A0A0S4IP12_BODSA</name>
<protein>
    <submittedName>
        <fullName evidence="1">Uncharacterized protein</fullName>
    </submittedName>
</protein>
<dbReference type="Proteomes" id="UP000051952">
    <property type="component" value="Unassembled WGS sequence"/>
</dbReference>
<accession>A0A0S4IP12</accession>
<evidence type="ECO:0000313" key="1">
    <source>
        <dbReference type="EMBL" id="CUF77463.1"/>
    </source>
</evidence>
<dbReference type="VEuPathDB" id="TriTrypDB:BSAL_65650"/>
<sequence length="86" mass="9250">MFRRFVSMRGLCQVMTGIDLSMSSKRAMTLRTVGSTSAVTIDVGELTALCDQARCCVNGMTLTDLSVCKKPQPELLPLSDGDSSTD</sequence>
<proteinExistence type="predicted"/>